<dbReference type="AlphaFoldDB" id="A0A543IXT9"/>
<dbReference type="SFLD" id="SFLDG01129">
    <property type="entry name" value="C1.5:_HAD__Beta-PGM__Phosphata"/>
    <property type="match status" value="1"/>
</dbReference>
<dbReference type="SUPFAM" id="SSF56784">
    <property type="entry name" value="HAD-like"/>
    <property type="match status" value="1"/>
</dbReference>
<organism evidence="1 2">
    <name type="scientific">Thermopolyspora flexuosa</name>
    <dbReference type="NCBI Taxonomy" id="103836"/>
    <lineage>
        <taxon>Bacteria</taxon>
        <taxon>Bacillati</taxon>
        <taxon>Actinomycetota</taxon>
        <taxon>Actinomycetes</taxon>
        <taxon>Streptosporangiales</taxon>
        <taxon>Streptosporangiaceae</taxon>
        <taxon>Thermopolyspora</taxon>
    </lineage>
</organism>
<dbReference type="RefSeq" id="WP_189136114.1">
    <property type="nucleotide sequence ID" value="NZ_BMPV01000001.1"/>
</dbReference>
<dbReference type="SFLD" id="SFLDG01135">
    <property type="entry name" value="C1.5.6:_HAD__Beta-PGM__Phospha"/>
    <property type="match status" value="1"/>
</dbReference>
<dbReference type="PANTHER" id="PTHR18901">
    <property type="entry name" value="2-DEOXYGLUCOSE-6-PHOSPHATE PHOSPHATASE 2"/>
    <property type="match status" value="1"/>
</dbReference>
<dbReference type="InterPro" id="IPR006439">
    <property type="entry name" value="HAD-SF_hydro_IA"/>
</dbReference>
<dbReference type="InterPro" id="IPR041492">
    <property type="entry name" value="HAD_2"/>
</dbReference>
<dbReference type="Gene3D" id="1.10.150.240">
    <property type="entry name" value="Putative phosphatase, domain 2"/>
    <property type="match status" value="1"/>
</dbReference>
<accession>A0A543IXT9</accession>
<sequence length="215" mass="22844">MEAVLFDMDGLLIDSEQLWYEVETEVAERLGGTWGRAHQKRLVGGSMRSTVSYILEVTGADVAPEVVAGWMLEGMRSRLAEGIELMPGADELLTEVRAAGLRTGLVTSSGRVLADAVLGVVGADRFDVVVTGDDVTRHKPDPEPYLRAARLLGLPPGRCVALEDSPNGVAAATAAGCRVVAVPSVLPVEEAPGRLVVGSLKELSVYRLRGLFPEP</sequence>
<dbReference type="InterPro" id="IPR023214">
    <property type="entry name" value="HAD_sf"/>
</dbReference>
<dbReference type="SFLD" id="SFLDS00003">
    <property type="entry name" value="Haloacid_Dehalogenase"/>
    <property type="match status" value="1"/>
</dbReference>
<protein>
    <submittedName>
        <fullName evidence="1">HAD superfamily hydrolase (TIGR01509 family)</fullName>
    </submittedName>
</protein>
<dbReference type="NCBIfam" id="TIGR01509">
    <property type="entry name" value="HAD-SF-IA-v3"/>
    <property type="match status" value="1"/>
</dbReference>
<proteinExistence type="predicted"/>
<dbReference type="CDD" id="cd07505">
    <property type="entry name" value="HAD_BPGM-like"/>
    <property type="match status" value="1"/>
</dbReference>
<keyword evidence="2" id="KW-1185">Reference proteome</keyword>
<dbReference type="PANTHER" id="PTHR18901:SF38">
    <property type="entry name" value="PSEUDOURIDINE-5'-PHOSPHATASE"/>
    <property type="match status" value="1"/>
</dbReference>
<comment type="caution">
    <text evidence="1">The sequence shown here is derived from an EMBL/GenBank/DDBJ whole genome shotgun (WGS) entry which is preliminary data.</text>
</comment>
<dbReference type="EMBL" id="VFPQ01000001">
    <property type="protein sequence ID" value="TQM75394.1"/>
    <property type="molecule type" value="Genomic_DNA"/>
</dbReference>
<reference evidence="1 2" key="1">
    <citation type="submission" date="2019-06" db="EMBL/GenBank/DDBJ databases">
        <title>Sequencing the genomes of 1000 actinobacteria strains.</title>
        <authorList>
            <person name="Klenk H.-P."/>
        </authorList>
    </citation>
    <scope>NUCLEOTIDE SEQUENCE [LARGE SCALE GENOMIC DNA]</scope>
    <source>
        <strain evidence="1 2">DSM 43186</strain>
    </source>
</reference>
<dbReference type="GO" id="GO:0016787">
    <property type="term" value="F:hydrolase activity"/>
    <property type="evidence" value="ECO:0007669"/>
    <property type="project" value="UniProtKB-KW"/>
</dbReference>
<dbReference type="Proteomes" id="UP000319213">
    <property type="component" value="Unassembled WGS sequence"/>
</dbReference>
<keyword evidence="1" id="KW-0378">Hydrolase</keyword>
<dbReference type="Pfam" id="PF13419">
    <property type="entry name" value="HAD_2"/>
    <property type="match status" value="1"/>
</dbReference>
<dbReference type="InterPro" id="IPR023198">
    <property type="entry name" value="PGP-like_dom2"/>
</dbReference>
<dbReference type="Gene3D" id="3.40.50.1000">
    <property type="entry name" value="HAD superfamily/HAD-like"/>
    <property type="match status" value="1"/>
</dbReference>
<gene>
    <name evidence="1" type="ORF">FHX40_2100</name>
</gene>
<dbReference type="PRINTS" id="PR00413">
    <property type="entry name" value="HADHALOGNASE"/>
</dbReference>
<dbReference type="InterPro" id="IPR036412">
    <property type="entry name" value="HAD-like_sf"/>
</dbReference>
<evidence type="ECO:0000313" key="2">
    <source>
        <dbReference type="Proteomes" id="UP000319213"/>
    </source>
</evidence>
<evidence type="ECO:0000313" key="1">
    <source>
        <dbReference type="EMBL" id="TQM75394.1"/>
    </source>
</evidence>
<name>A0A543IXT9_9ACTN</name>